<dbReference type="STRING" id="112090.W4FWL6"/>
<dbReference type="GO" id="GO:0003713">
    <property type="term" value="F:transcription coactivator activity"/>
    <property type="evidence" value="ECO:0007669"/>
    <property type="project" value="TreeGrafter"/>
</dbReference>
<evidence type="ECO:0000256" key="3">
    <source>
        <dbReference type="ARBA" id="ARBA00023015"/>
    </source>
</evidence>
<keyword evidence="4" id="KW-0804">Transcription</keyword>
<evidence type="ECO:0000256" key="2">
    <source>
        <dbReference type="ARBA" id="ARBA00007646"/>
    </source>
</evidence>
<dbReference type="CDD" id="cd07979">
    <property type="entry name" value="HFD_TAF9"/>
    <property type="match status" value="1"/>
</dbReference>
<comment type="subcellular location">
    <subcellularLocation>
        <location evidence="1">Nucleus</location>
    </subcellularLocation>
</comment>
<dbReference type="GO" id="GO:0000124">
    <property type="term" value="C:SAGA complex"/>
    <property type="evidence" value="ECO:0007669"/>
    <property type="project" value="TreeGrafter"/>
</dbReference>
<dbReference type="RefSeq" id="XP_009839425.1">
    <property type="nucleotide sequence ID" value="XM_009841123.1"/>
</dbReference>
<dbReference type="PANTHER" id="PTHR48068">
    <property type="entry name" value="TAF9 RNA POLYMERASE II, TATA BOX-BINDING PROTEIN (TBP)-ASSOCIATED FACTOR"/>
    <property type="match status" value="1"/>
</dbReference>
<feature type="region of interest" description="Disordered" evidence="6">
    <location>
        <begin position="1"/>
        <end position="35"/>
    </location>
</feature>
<proteinExistence type="inferred from homology"/>
<dbReference type="PANTHER" id="PTHR48068:SF4">
    <property type="entry name" value="TATA-BOX BINDING PROTEIN ASSOCIATED FACTOR 9"/>
    <property type="match status" value="1"/>
</dbReference>
<comment type="similarity">
    <text evidence="2">Belongs to the TAF9 family.</text>
</comment>
<dbReference type="InterPro" id="IPR009072">
    <property type="entry name" value="Histone-fold"/>
</dbReference>
<dbReference type="GO" id="GO:0016251">
    <property type="term" value="F:RNA polymerase II general transcription initiation factor activity"/>
    <property type="evidence" value="ECO:0007669"/>
    <property type="project" value="TreeGrafter"/>
</dbReference>
<dbReference type="GO" id="GO:0046982">
    <property type="term" value="F:protein heterodimerization activity"/>
    <property type="evidence" value="ECO:0007669"/>
    <property type="project" value="InterPro"/>
</dbReference>
<keyword evidence="5" id="KW-0539">Nucleus</keyword>
<dbReference type="GeneID" id="20815561"/>
<dbReference type="Pfam" id="PF02291">
    <property type="entry name" value="TFIID-31kDa"/>
    <property type="match status" value="1"/>
</dbReference>
<dbReference type="InterPro" id="IPR051431">
    <property type="entry name" value="TFIID_subunit_9"/>
</dbReference>
<evidence type="ECO:0000256" key="1">
    <source>
        <dbReference type="ARBA" id="ARBA00004123"/>
    </source>
</evidence>
<dbReference type="GO" id="GO:0051123">
    <property type="term" value="P:RNA polymerase II preinitiation complex assembly"/>
    <property type="evidence" value="ECO:0007669"/>
    <property type="project" value="TreeGrafter"/>
</dbReference>
<evidence type="ECO:0000256" key="5">
    <source>
        <dbReference type="ARBA" id="ARBA00023242"/>
    </source>
</evidence>
<feature type="compositionally biased region" description="Basic and acidic residues" evidence="6">
    <location>
        <begin position="1"/>
        <end position="13"/>
    </location>
</feature>
<gene>
    <name evidence="7" type="ORF">H257_13565</name>
</gene>
<accession>W4FWL6</accession>
<keyword evidence="3" id="KW-0805">Transcription regulation</keyword>
<dbReference type="Gene3D" id="1.10.20.10">
    <property type="entry name" value="Histone, subunit A"/>
    <property type="match status" value="1"/>
</dbReference>
<reference evidence="7" key="1">
    <citation type="submission" date="2013-12" db="EMBL/GenBank/DDBJ databases">
        <title>The Genome Sequence of Aphanomyces astaci APO3.</title>
        <authorList>
            <consortium name="The Broad Institute Genomics Platform"/>
            <person name="Russ C."/>
            <person name="Tyler B."/>
            <person name="van West P."/>
            <person name="Dieguez-Uribeondo J."/>
            <person name="Young S.K."/>
            <person name="Zeng Q."/>
            <person name="Gargeya S."/>
            <person name="Fitzgerald M."/>
            <person name="Abouelleil A."/>
            <person name="Alvarado L."/>
            <person name="Chapman S.B."/>
            <person name="Gainer-Dewar J."/>
            <person name="Goldberg J."/>
            <person name="Griggs A."/>
            <person name="Gujja S."/>
            <person name="Hansen M."/>
            <person name="Howarth C."/>
            <person name="Imamovic A."/>
            <person name="Ireland A."/>
            <person name="Larimer J."/>
            <person name="McCowan C."/>
            <person name="Murphy C."/>
            <person name="Pearson M."/>
            <person name="Poon T.W."/>
            <person name="Priest M."/>
            <person name="Roberts A."/>
            <person name="Saif S."/>
            <person name="Shea T."/>
            <person name="Sykes S."/>
            <person name="Wortman J."/>
            <person name="Nusbaum C."/>
            <person name="Birren B."/>
        </authorList>
    </citation>
    <scope>NUCLEOTIDE SEQUENCE [LARGE SCALE GENOMIC DNA]</scope>
    <source>
        <strain evidence="7">APO3</strain>
    </source>
</reference>
<feature type="compositionally biased region" description="Low complexity" evidence="6">
    <location>
        <begin position="18"/>
        <end position="33"/>
    </location>
</feature>
<dbReference type="InterPro" id="IPR003162">
    <property type="entry name" value="TFIID-31"/>
</dbReference>
<evidence type="ECO:0008006" key="8">
    <source>
        <dbReference type="Google" id="ProtNLM"/>
    </source>
</evidence>
<evidence type="ECO:0000256" key="4">
    <source>
        <dbReference type="ARBA" id="ARBA00023163"/>
    </source>
</evidence>
<evidence type="ECO:0000256" key="6">
    <source>
        <dbReference type="SAM" id="MobiDB-lite"/>
    </source>
</evidence>
<feature type="region of interest" description="Disordered" evidence="6">
    <location>
        <begin position="221"/>
        <end position="244"/>
    </location>
</feature>
<protein>
    <recommendedName>
        <fullName evidence="8">Transcription initiation factor TFIID subunit 9</fullName>
    </recommendedName>
</protein>
<name>W4FWL6_APHAT</name>
<dbReference type="GO" id="GO:0005669">
    <property type="term" value="C:transcription factor TFIID complex"/>
    <property type="evidence" value="ECO:0007669"/>
    <property type="project" value="TreeGrafter"/>
</dbReference>
<sequence length="273" mass="30855">MSDPKEVPREKTPKKQKTSNNAASTAAASGSATTDEEVYDMHAMAKDTQEPEDVAVLKWILGSMGVDKYEPRVIPQLLEFVHRYTSEILVDAQEYSTFANKPAIDADDIRLAAASRLKHTYAQIPSRELMMELAEKRNALPLPPIPSEYGVRLPPVEHQLTAENIRLYPNHHVRLPLYCCISPSLCISHRSFNLRQQRLCRCPFMARTLACRYILRPLPKAPATSKSRPPPFRSTSRRPQPTSLFGQHKTNILVVSTVLVAFYSMILQCIPFQ</sequence>
<dbReference type="VEuPathDB" id="FungiDB:H257_13565"/>
<dbReference type="SUPFAM" id="SSF47113">
    <property type="entry name" value="Histone-fold"/>
    <property type="match status" value="1"/>
</dbReference>
<dbReference type="EMBL" id="KI913162">
    <property type="protein sequence ID" value="ETV71179.1"/>
    <property type="molecule type" value="Genomic_DNA"/>
</dbReference>
<organism evidence="7">
    <name type="scientific">Aphanomyces astaci</name>
    <name type="common">Crayfish plague agent</name>
    <dbReference type="NCBI Taxonomy" id="112090"/>
    <lineage>
        <taxon>Eukaryota</taxon>
        <taxon>Sar</taxon>
        <taxon>Stramenopiles</taxon>
        <taxon>Oomycota</taxon>
        <taxon>Saprolegniomycetes</taxon>
        <taxon>Saprolegniales</taxon>
        <taxon>Verrucalvaceae</taxon>
        <taxon>Aphanomyces</taxon>
    </lineage>
</organism>
<evidence type="ECO:0000313" key="7">
    <source>
        <dbReference type="EMBL" id="ETV71179.1"/>
    </source>
</evidence>
<feature type="compositionally biased region" description="Low complexity" evidence="6">
    <location>
        <begin position="233"/>
        <end position="243"/>
    </location>
</feature>
<dbReference type="OrthoDB" id="341924at2759"/>
<dbReference type="AlphaFoldDB" id="W4FWL6"/>